<dbReference type="Pfam" id="PF01798">
    <property type="entry name" value="Nop"/>
    <property type="match status" value="1"/>
</dbReference>
<dbReference type="PANTHER" id="PTHR10894">
    <property type="entry name" value="NUCLEOLAR PROTEIN 5 NUCLEOLAR PROTEIN NOP5 NOP58"/>
    <property type="match status" value="1"/>
</dbReference>
<name>X1UDK4_9ZZZZ</name>
<proteinExistence type="inferred from homology"/>
<dbReference type="GO" id="GO:0031428">
    <property type="term" value="C:box C/D methylation guide snoRNP complex"/>
    <property type="evidence" value="ECO:0007669"/>
    <property type="project" value="InterPro"/>
</dbReference>
<reference evidence="3" key="1">
    <citation type="journal article" date="2014" name="Front. Microbiol.">
        <title>High frequency of phylogenetically diverse reductive dehalogenase-homologous genes in deep subseafloor sedimentary metagenomes.</title>
        <authorList>
            <person name="Kawai M."/>
            <person name="Futagami T."/>
            <person name="Toyoda A."/>
            <person name="Takaki Y."/>
            <person name="Nishi S."/>
            <person name="Hori S."/>
            <person name="Arai W."/>
            <person name="Tsubouchi T."/>
            <person name="Morono Y."/>
            <person name="Uchiyama I."/>
            <person name="Ito T."/>
            <person name="Fujiyama A."/>
            <person name="Inagaki F."/>
            <person name="Takami H."/>
        </authorList>
    </citation>
    <scope>NUCLEOTIDE SEQUENCE</scope>
    <source>
        <strain evidence="3">Expedition CK06-06</strain>
    </source>
</reference>
<feature type="domain" description="Nop" evidence="2">
    <location>
        <begin position="201"/>
        <end position="259"/>
    </location>
</feature>
<evidence type="ECO:0000313" key="3">
    <source>
        <dbReference type="EMBL" id="GAJ15569.1"/>
    </source>
</evidence>
<evidence type="ECO:0000256" key="1">
    <source>
        <dbReference type="ARBA" id="ARBA00009211"/>
    </source>
</evidence>
<dbReference type="EMBL" id="BARW01026151">
    <property type="protein sequence ID" value="GAJ15569.1"/>
    <property type="molecule type" value="Genomic_DNA"/>
</dbReference>
<dbReference type="SMART" id="SM00931">
    <property type="entry name" value="NOSIC"/>
    <property type="match status" value="1"/>
</dbReference>
<feature type="non-terminal residue" evidence="3">
    <location>
        <position position="1"/>
    </location>
</feature>
<dbReference type="InterPro" id="IPR047099">
    <property type="entry name" value="Nop5_N_sf"/>
</dbReference>
<dbReference type="InterPro" id="IPR036070">
    <property type="entry name" value="Nop_dom_sf"/>
</dbReference>
<organism evidence="3">
    <name type="scientific">marine sediment metagenome</name>
    <dbReference type="NCBI Taxonomy" id="412755"/>
    <lineage>
        <taxon>unclassified sequences</taxon>
        <taxon>metagenomes</taxon>
        <taxon>ecological metagenomes</taxon>
    </lineage>
</organism>
<dbReference type="Gene3D" id="1.10.150.460">
    <property type="match status" value="1"/>
</dbReference>
<dbReference type="PROSITE" id="PS51358">
    <property type="entry name" value="NOP"/>
    <property type="match status" value="1"/>
</dbReference>
<dbReference type="SUPFAM" id="SSF89124">
    <property type="entry name" value="Nop domain"/>
    <property type="match status" value="1"/>
</dbReference>
<accession>X1UDK4</accession>
<dbReference type="InterPro" id="IPR042239">
    <property type="entry name" value="Nop_C"/>
</dbReference>
<dbReference type="Gene3D" id="1.10.246.90">
    <property type="entry name" value="Nop domain"/>
    <property type="match status" value="1"/>
</dbReference>
<comment type="similarity">
    <text evidence="1">Belongs to the NOP5/NOP56 family.</text>
</comment>
<dbReference type="AlphaFoldDB" id="X1UDK4"/>
<dbReference type="GO" id="GO:0032040">
    <property type="term" value="C:small-subunit processome"/>
    <property type="evidence" value="ECO:0007669"/>
    <property type="project" value="InterPro"/>
</dbReference>
<dbReference type="InterPro" id="IPR045056">
    <property type="entry name" value="Nop56/Nop58"/>
</dbReference>
<dbReference type="GO" id="GO:0030515">
    <property type="term" value="F:snoRNA binding"/>
    <property type="evidence" value="ECO:0007669"/>
    <property type="project" value="InterPro"/>
</dbReference>
<dbReference type="InterPro" id="IPR002687">
    <property type="entry name" value="Nop_dom"/>
</dbReference>
<feature type="non-terminal residue" evidence="3">
    <location>
        <position position="259"/>
    </location>
</feature>
<dbReference type="Gene3D" id="3.30.420.220">
    <property type="match status" value="1"/>
</dbReference>
<comment type="caution">
    <text evidence="3">The sequence shown here is derived from an EMBL/GenBank/DDBJ whole genome shotgun (WGS) entry which is preliminary data.</text>
</comment>
<protein>
    <recommendedName>
        <fullName evidence="2">Nop domain-containing protein</fullName>
    </recommendedName>
</protein>
<dbReference type="PANTHER" id="PTHR10894:SF0">
    <property type="entry name" value="NUCLEOLAR PROTEIN 56"/>
    <property type="match status" value="1"/>
</dbReference>
<sequence length="259" mass="29816">DDFVFDNKKLKELTTQSLGFTTSFEKYSLEFKNFRFNLSDQLIKIGITKTRDEILFFFKKVEEQLIRDKISQFGSKGDIEVVQIIETLDILKKSISLFSSRLREWYGLHFPELTDKFIEENILIAKLITILGKRDNFTYEKIDQEFSFKETKINLLQKLASSSMGADIEISIIKKYADEILSLDDFRQELEDHLDILMEQVAPNLFALVGGLIGAKLIAKAGSLKKLAFMPASRIQLLGAEKALYRFLKTGEKRPKHGL</sequence>
<dbReference type="Gene3D" id="1.10.287.660">
    <property type="entry name" value="Helix hairpin bin"/>
    <property type="match status" value="1"/>
</dbReference>
<evidence type="ECO:0000259" key="2">
    <source>
        <dbReference type="PROSITE" id="PS51358"/>
    </source>
</evidence>
<gene>
    <name evidence="3" type="ORF">S12H4_42697</name>
</gene>
<dbReference type="InterPro" id="IPR029012">
    <property type="entry name" value="Helix_hairpin_bin_sf"/>
</dbReference>
<dbReference type="InterPro" id="IPR012976">
    <property type="entry name" value="NOSIC"/>
</dbReference>